<dbReference type="Pfam" id="PF02601">
    <property type="entry name" value="Exonuc_VII_L"/>
    <property type="match status" value="2"/>
</dbReference>
<organism evidence="9 10">
    <name type="scientific">Aminomonas paucivorans DSM 12260</name>
    <dbReference type="NCBI Taxonomy" id="584708"/>
    <lineage>
        <taxon>Bacteria</taxon>
        <taxon>Thermotogati</taxon>
        <taxon>Synergistota</taxon>
        <taxon>Synergistia</taxon>
        <taxon>Synergistales</taxon>
        <taxon>Synergistaceae</taxon>
        <taxon>Aminomonas</taxon>
    </lineage>
</organism>
<dbReference type="OrthoDB" id="9802795at2"/>
<dbReference type="GO" id="GO:0008855">
    <property type="term" value="F:exodeoxyribonuclease VII activity"/>
    <property type="evidence" value="ECO:0007669"/>
    <property type="project" value="UniProtKB-UniRule"/>
</dbReference>
<evidence type="ECO:0000259" key="7">
    <source>
        <dbReference type="Pfam" id="PF02601"/>
    </source>
</evidence>
<dbReference type="InterPro" id="IPR025824">
    <property type="entry name" value="OB-fold_nuc-bd_dom"/>
</dbReference>
<dbReference type="PANTHER" id="PTHR30008">
    <property type="entry name" value="EXODEOXYRIBONUCLEASE 7 LARGE SUBUNIT"/>
    <property type="match status" value="1"/>
</dbReference>
<comment type="subunit">
    <text evidence="5">Heterooligomer composed of large and small subunits.</text>
</comment>
<feature type="domain" description="Exonuclease VII large subunit C-terminal" evidence="7">
    <location>
        <begin position="126"/>
        <end position="308"/>
    </location>
</feature>
<evidence type="ECO:0000256" key="6">
    <source>
        <dbReference type="RuleBase" id="RU004355"/>
    </source>
</evidence>
<dbReference type="InterPro" id="IPR020579">
    <property type="entry name" value="Exonuc_VII_lsu_C"/>
</dbReference>
<dbReference type="HOGENOM" id="CLU_023625_2_0_0"/>
<dbReference type="PANTHER" id="PTHR30008:SF0">
    <property type="entry name" value="EXODEOXYRIBONUCLEASE 7 LARGE SUBUNIT"/>
    <property type="match status" value="1"/>
</dbReference>
<dbReference type="AlphaFoldDB" id="E3CZ75"/>
<dbReference type="GO" id="GO:0006308">
    <property type="term" value="P:DNA catabolic process"/>
    <property type="evidence" value="ECO:0007669"/>
    <property type="project" value="UniProtKB-UniRule"/>
</dbReference>
<keyword evidence="1 5" id="KW-0963">Cytoplasm</keyword>
<dbReference type="EC" id="3.1.11.6" evidence="5"/>
<dbReference type="RefSeq" id="WP_006300949.1">
    <property type="nucleotide sequence ID" value="NZ_CM001022.1"/>
</dbReference>
<comment type="catalytic activity">
    <reaction evidence="5 6">
        <text>Exonucleolytic cleavage in either 5'- to 3'- or 3'- to 5'-direction to yield nucleoside 5'-phosphates.</text>
        <dbReference type="EC" id="3.1.11.6"/>
    </reaction>
</comment>
<evidence type="ECO:0000256" key="3">
    <source>
        <dbReference type="ARBA" id="ARBA00022801"/>
    </source>
</evidence>
<comment type="subcellular location">
    <subcellularLocation>
        <location evidence="5 6">Cytoplasm</location>
    </subcellularLocation>
</comment>
<dbReference type="Pfam" id="PF13742">
    <property type="entry name" value="tRNA_anti_2"/>
    <property type="match status" value="1"/>
</dbReference>
<evidence type="ECO:0000256" key="4">
    <source>
        <dbReference type="ARBA" id="ARBA00022839"/>
    </source>
</evidence>
<reference evidence="9 10" key="1">
    <citation type="journal article" date="2010" name="Stand. Genomic Sci.">
        <title>Non-contiguous finished genome sequence of Aminomonas paucivorans type strain (GLU-3).</title>
        <authorList>
            <person name="Pitluck S."/>
            <person name="Yasawong M."/>
            <person name="Held B."/>
            <person name="Lapidus A."/>
            <person name="Nolan M."/>
            <person name="Copeland A."/>
            <person name="Lucas S."/>
            <person name="Del Rio T.G."/>
            <person name="Tice H."/>
            <person name="Cheng J.F."/>
            <person name="Chertkov O."/>
            <person name="Goodwin L."/>
            <person name="Tapia R."/>
            <person name="Han C."/>
            <person name="Liolios K."/>
            <person name="Ivanova N."/>
            <person name="Mavromatis K."/>
            <person name="Ovchinnikova G."/>
            <person name="Pati A."/>
            <person name="Chen A."/>
            <person name="Palaniappan K."/>
            <person name="Land M."/>
            <person name="Hauser L."/>
            <person name="Chang Y.J."/>
            <person name="Jeffries C.D."/>
            <person name="Pukall R."/>
            <person name="Spring S."/>
            <person name="Rohde M."/>
            <person name="Sikorski J."/>
            <person name="Goker M."/>
            <person name="Woyke T."/>
            <person name="Bristow J."/>
            <person name="Eisen J.A."/>
            <person name="Markowitz V."/>
            <person name="Hugenholtz P."/>
            <person name="Kyrpides N.C."/>
            <person name="Klenk H.P."/>
        </authorList>
    </citation>
    <scope>NUCLEOTIDE SEQUENCE [LARGE SCALE GENOMIC DNA]</scope>
    <source>
        <strain evidence="9 10">DSM 12260</strain>
    </source>
</reference>
<evidence type="ECO:0000259" key="8">
    <source>
        <dbReference type="Pfam" id="PF13742"/>
    </source>
</evidence>
<feature type="domain" description="OB-fold nucleic acid binding" evidence="8">
    <location>
        <begin position="10"/>
        <end position="102"/>
    </location>
</feature>
<name>E3CZ75_9BACT</name>
<dbReference type="GO" id="GO:0009318">
    <property type="term" value="C:exodeoxyribonuclease VII complex"/>
    <property type="evidence" value="ECO:0007669"/>
    <property type="project" value="UniProtKB-UniRule"/>
</dbReference>
<comment type="function">
    <text evidence="5">Bidirectionally degrades single-stranded DNA into large acid-insoluble oligonucleotides, which are then degraded further into small acid-soluble oligonucleotides.</text>
</comment>
<evidence type="ECO:0000256" key="1">
    <source>
        <dbReference type="ARBA" id="ARBA00022490"/>
    </source>
</evidence>
<dbReference type="GO" id="GO:0003676">
    <property type="term" value="F:nucleic acid binding"/>
    <property type="evidence" value="ECO:0007669"/>
    <property type="project" value="InterPro"/>
</dbReference>
<dbReference type="InterPro" id="IPR003753">
    <property type="entry name" value="Exonuc_VII_L"/>
</dbReference>
<dbReference type="CDD" id="cd04489">
    <property type="entry name" value="ExoVII_LU_OBF"/>
    <property type="match status" value="1"/>
</dbReference>
<accession>E3CZ75</accession>
<evidence type="ECO:0000313" key="9">
    <source>
        <dbReference type="EMBL" id="EFQ23746.1"/>
    </source>
</evidence>
<evidence type="ECO:0000313" key="10">
    <source>
        <dbReference type="Proteomes" id="UP000005096"/>
    </source>
</evidence>
<dbReference type="PaxDb" id="584708-Apau_1325"/>
<dbReference type="EMBL" id="CM001022">
    <property type="protein sequence ID" value="EFQ23746.1"/>
    <property type="molecule type" value="Genomic_DNA"/>
</dbReference>
<sequence length="407" mass="45900">MPPATPRLLDVDELTERIREQLSTPEFGQLFVKGEIQGLKHHPSGHVYFTLLGKNARVACALFRSQAERVLLWPKEGDETAVQGRLDVYPPRGSYQLLASRIWPLGVGEQARAKELLREKLNQEGLFDPRLKRPFPQYPLRVGVITSRSGAAFHDVRRVAALRFPPARLLWIPSQVQGVEAADSLVRAFRRLQGEEELDCVLLVRGGGSRDDLNPFDDEGVVRAIRQCPFPVAVGVGHEVDRTLSDLAADLSAPTPSGAAERVLPDREECLRRIRREQESLRGPVARKVRSLGERLRLCSFALERPLRRRFLDPRVGDLSRNLSRLREAARACLRVQQDRLRSEMAALDALSPLAPLRRGYALVSSPSGRRISRIASWEGETELRVRWLDGEARVRVLQVEREEEGP</sequence>
<dbReference type="STRING" id="584708.Apau_1325"/>
<gene>
    <name evidence="5" type="primary">xseA</name>
    <name evidence="9" type="ORF">Apau_1325</name>
</gene>
<protein>
    <recommendedName>
        <fullName evidence="5">Exodeoxyribonuclease 7 large subunit</fullName>
        <ecNumber evidence="5">3.1.11.6</ecNumber>
    </recommendedName>
    <alternativeName>
        <fullName evidence="5">Exodeoxyribonuclease VII large subunit</fullName>
        <shortName evidence="5">Exonuclease VII large subunit</shortName>
    </alternativeName>
</protein>
<dbReference type="HAMAP" id="MF_00378">
    <property type="entry name" value="Exonuc_7_L"/>
    <property type="match status" value="1"/>
</dbReference>
<feature type="domain" description="Exonuclease VII large subunit C-terminal" evidence="7">
    <location>
        <begin position="318"/>
        <end position="395"/>
    </location>
</feature>
<evidence type="ECO:0000256" key="2">
    <source>
        <dbReference type="ARBA" id="ARBA00022722"/>
    </source>
</evidence>
<dbReference type="eggNOG" id="COG1570">
    <property type="taxonomic scope" value="Bacteria"/>
</dbReference>
<comment type="similarity">
    <text evidence="5 6">Belongs to the XseA family.</text>
</comment>
<keyword evidence="4 5" id="KW-0269">Exonuclease</keyword>
<dbReference type="NCBIfam" id="TIGR00237">
    <property type="entry name" value="xseA"/>
    <property type="match status" value="1"/>
</dbReference>
<keyword evidence="2 5" id="KW-0540">Nuclease</keyword>
<keyword evidence="3 5" id="KW-0378">Hydrolase</keyword>
<proteinExistence type="inferred from homology"/>
<evidence type="ECO:0000256" key="5">
    <source>
        <dbReference type="HAMAP-Rule" id="MF_00378"/>
    </source>
</evidence>
<dbReference type="Proteomes" id="UP000005096">
    <property type="component" value="Chromosome"/>
</dbReference>
<dbReference type="GO" id="GO:0005737">
    <property type="term" value="C:cytoplasm"/>
    <property type="evidence" value="ECO:0007669"/>
    <property type="project" value="UniProtKB-SubCell"/>
</dbReference>
<keyword evidence="10" id="KW-1185">Reference proteome</keyword>